<dbReference type="PANTHER" id="PTHR30537:SF3">
    <property type="entry name" value="TRANSCRIPTIONAL REGULATORY PROTEIN"/>
    <property type="match status" value="1"/>
</dbReference>
<dbReference type="Gene3D" id="3.40.190.290">
    <property type="match status" value="1"/>
</dbReference>
<feature type="domain" description="HTH lysR-type" evidence="5">
    <location>
        <begin position="6"/>
        <end position="63"/>
    </location>
</feature>
<dbReference type="Gene3D" id="1.10.10.10">
    <property type="entry name" value="Winged helix-like DNA-binding domain superfamily/Winged helix DNA-binding domain"/>
    <property type="match status" value="1"/>
</dbReference>
<dbReference type="Pfam" id="PF03466">
    <property type="entry name" value="LysR_substrate"/>
    <property type="match status" value="1"/>
</dbReference>
<keyword evidence="2" id="KW-0805">Transcription regulation</keyword>
<dbReference type="SUPFAM" id="SSF53850">
    <property type="entry name" value="Periplasmic binding protein-like II"/>
    <property type="match status" value="1"/>
</dbReference>
<dbReference type="GO" id="GO:0003700">
    <property type="term" value="F:DNA-binding transcription factor activity"/>
    <property type="evidence" value="ECO:0007669"/>
    <property type="project" value="InterPro"/>
</dbReference>
<dbReference type="InterPro" id="IPR000847">
    <property type="entry name" value="LysR_HTH_N"/>
</dbReference>
<evidence type="ECO:0000313" key="6">
    <source>
        <dbReference type="EMBL" id="RTR22103.1"/>
    </source>
</evidence>
<keyword evidence="7" id="KW-1185">Reference proteome</keyword>
<comment type="similarity">
    <text evidence="1">Belongs to the LysR transcriptional regulatory family.</text>
</comment>
<gene>
    <name evidence="6" type="ORF">EJ903_08020</name>
</gene>
<evidence type="ECO:0000256" key="1">
    <source>
        <dbReference type="ARBA" id="ARBA00009437"/>
    </source>
</evidence>
<dbReference type="AlphaFoldDB" id="A0A3S0K681"/>
<proteinExistence type="inferred from homology"/>
<dbReference type="GO" id="GO:0043565">
    <property type="term" value="F:sequence-specific DNA binding"/>
    <property type="evidence" value="ECO:0007669"/>
    <property type="project" value="TreeGrafter"/>
</dbReference>
<dbReference type="InterPro" id="IPR058163">
    <property type="entry name" value="LysR-type_TF_proteobact-type"/>
</dbReference>
<comment type="caution">
    <text evidence="6">The sequence shown here is derived from an EMBL/GenBank/DDBJ whole genome shotgun (WGS) entry which is preliminary data.</text>
</comment>
<dbReference type="InterPro" id="IPR036388">
    <property type="entry name" value="WH-like_DNA-bd_sf"/>
</dbReference>
<dbReference type="PROSITE" id="PS50931">
    <property type="entry name" value="HTH_LYSR"/>
    <property type="match status" value="1"/>
</dbReference>
<dbReference type="PANTHER" id="PTHR30537">
    <property type="entry name" value="HTH-TYPE TRANSCRIPTIONAL REGULATOR"/>
    <property type="match status" value="1"/>
</dbReference>
<keyword evidence="3" id="KW-0238">DNA-binding</keyword>
<dbReference type="SUPFAM" id="SSF46785">
    <property type="entry name" value="Winged helix' DNA-binding domain"/>
    <property type="match status" value="1"/>
</dbReference>
<dbReference type="PRINTS" id="PR00039">
    <property type="entry name" value="HTHLYSR"/>
</dbReference>
<evidence type="ECO:0000259" key="5">
    <source>
        <dbReference type="PROSITE" id="PS50931"/>
    </source>
</evidence>
<dbReference type="Pfam" id="PF00126">
    <property type="entry name" value="HTH_1"/>
    <property type="match status" value="1"/>
</dbReference>
<reference evidence="6 7" key="1">
    <citation type="submission" date="2018-12" db="EMBL/GenBank/DDBJ databases">
        <authorList>
            <person name="Yang Y."/>
        </authorList>
    </citation>
    <scope>NUCLEOTIDE SEQUENCE [LARGE SCALE GENOMIC DNA]</scope>
    <source>
        <strain evidence="6 7">L-25-5w-1</strain>
    </source>
</reference>
<name>A0A3S0K681_9PROT</name>
<dbReference type="OrthoDB" id="7333438at2"/>
<dbReference type="GO" id="GO:0006351">
    <property type="term" value="P:DNA-templated transcription"/>
    <property type="evidence" value="ECO:0007669"/>
    <property type="project" value="TreeGrafter"/>
</dbReference>
<dbReference type="EMBL" id="RXMA01000005">
    <property type="protein sequence ID" value="RTR22103.1"/>
    <property type="molecule type" value="Genomic_DNA"/>
</dbReference>
<evidence type="ECO:0000256" key="2">
    <source>
        <dbReference type="ARBA" id="ARBA00023015"/>
    </source>
</evidence>
<accession>A0A3S0K681</accession>
<evidence type="ECO:0000256" key="3">
    <source>
        <dbReference type="ARBA" id="ARBA00023125"/>
    </source>
</evidence>
<sequence>MNATPPSWDLYRSFLAVLRDGSLSAAARTLGLTQPTLARHVAALEEAVGGALFVRSPQGLEPTDAAQALKTQAEALESAAAALWRTAAGLSRADGVADPVRGPVRVTASEVTGARVLPPILAALRAAHPALVIELVLSNRVDNLLQRDADIAVRMVEPEQQALVVRKIGSVALGLHAHRDYLDRHGRPQTLADLSGHSLIGYDRPSPAIRAMGRRFPGFLDLPFALRTDSDLAQLAAIEAGFGPGVCQVRLARRNPALVRLLPDALELSLGVWIAMHEDLRSTPRCRAVFDGLVAGLSAYVAESGGESNGNAA</sequence>
<dbReference type="InterPro" id="IPR036390">
    <property type="entry name" value="WH_DNA-bd_sf"/>
</dbReference>
<evidence type="ECO:0000256" key="4">
    <source>
        <dbReference type="ARBA" id="ARBA00023163"/>
    </source>
</evidence>
<dbReference type="InterPro" id="IPR005119">
    <property type="entry name" value="LysR_subst-bd"/>
</dbReference>
<dbReference type="Proteomes" id="UP000277007">
    <property type="component" value="Unassembled WGS sequence"/>
</dbReference>
<protein>
    <submittedName>
        <fullName evidence="6">LysR family transcriptional regulator</fullName>
    </submittedName>
</protein>
<keyword evidence="4" id="KW-0804">Transcription</keyword>
<evidence type="ECO:0000313" key="7">
    <source>
        <dbReference type="Proteomes" id="UP000277007"/>
    </source>
</evidence>
<organism evidence="6 7">
    <name type="scientific">Azospirillum griseum</name>
    <dbReference type="NCBI Taxonomy" id="2496639"/>
    <lineage>
        <taxon>Bacteria</taxon>
        <taxon>Pseudomonadati</taxon>
        <taxon>Pseudomonadota</taxon>
        <taxon>Alphaproteobacteria</taxon>
        <taxon>Rhodospirillales</taxon>
        <taxon>Azospirillaceae</taxon>
        <taxon>Azospirillum</taxon>
    </lineage>
</organism>